<keyword evidence="2" id="KW-1133">Transmembrane helix</keyword>
<dbReference type="HOGENOM" id="CLU_622784_0_0_1"/>
<evidence type="ECO:0000313" key="5">
    <source>
        <dbReference type="Proteomes" id="UP000001067"/>
    </source>
</evidence>
<dbReference type="PROSITE" id="PS51340">
    <property type="entry name" value="MOSC"/>
    <property type="match status" value="1"/>
</dbReference>
<dbReference type="InterPro" id="IPR005302">
    <property type="entry name" value="MoCF_Sase_C"/>
</dbReference>
<keyword evidence="5" id="KW-1185">Reference proteome</keyword>
<dbReference type="GO" id="GO:0003824">
    <property type="term" value="F:catalytic activity"/>
    <property type="evidence" value="ECO:0007669"/>
    <property type="project" value="InterPro"/>
</dbReference>
<reference evidence="4 5" key="1">
    <citation type="journal article" date="2010" name="Genome Biol.">
        <title>A first genome assembly of the barley fungal pathogen Pyrenophora teres f. teres.</title>
        <authorList>
            <person name="Ellwood S.R."/>
            <person name="Liu Z."/>
            <person name="Syme R.A."/>
            <person name="Lai Z."/>
            <person name="Hane J.K."/>
            <person name="Keiper F."/>
            <person name="Moffat C.S."/>
            <person name="Oliver R.P."/>
            <person name="Friesen T.L."/>
        </authorList>
    </citation>
    <scope>NUCLEOTIDE SEQUENCE [LARGE SCALE GENOMIC DNA]</scope>
    <source>
        <strain evidence="4 5">0-1</strain>
    </source>
</reference>
<evidence type="ECO:0000313" key="4">
    <source>
        <dbReference type="EMBL" id="EFQ94288.1"/>
    </source>
</evidence>
<proteinExistence type="predicted"/>
<dbReference type="KEGG" id="pte:PTT_08077"/>
<evidence type="ECO:0000256" key="2">
    <source>
        <dbReference type="SAM" id="Phobius"/>
    </source>
</evidence>
<feature type="transmembrane region" description="Helical" evidence="2">
    <location>
        <begin position="12"/>
        <end position="32"/>
    </location>
</feature>
<organism evidence="5">
    <name type="scientific">Pyrenophora teres f. teres (strain 0-1)</name>
    <name type="common">Barley net blotch fungus</name>
    <name type="synonym">Drechslera teres f. teres</name>
    <dbReference type="NCBI Taxonomy" id="861557"/>
    <lineage>
        <taxon>Eukaryota</taxon>
        <taxon>Fungi</taxon>
        <taxon>Dikarya</taxon>
        <taxon>Ascomycota</taxon>
        <taxon>Pezizomycotina</taxon>
        <taxon>Dothideomycetes</taxon>
        <taxon>Pleosporomycetidae</taxon>
        <taxon>Pleosporales</taxon>
        <taxon>Pleosporineae</taxon>
        <taxon>Pleosporaceae</taxon>
        <taxon>Pyrenophora</taxon>
    </lineage>
</organism>
<dbReference type="Pfam" id="PF03476">
    <property type="entry name" value="MOSC_N"/>
    <property type="match status" value="1"/>
</dbReference>
<dbReference type="CDD" id="cd09917">
    <property type="entry name" value="F-box_SF"/>
    <property type="match status" value="1"/>
</dbReference>
<dbReference type="EMBL" id="GL533408">
    <property type="protein sequence ID" value="EFQ94288.1"/>
    <property type="molecule type" value="Genomic_DNA"/>
</dbReference>
<dbReference type="Proteomes" id="UP000001067">
    <property type="component" value="Unassembled WGS sequence"/>
</dbReference>
<feature type="domain" description="MOSC" evidence="3">
    <location>
        <begin position="207"/>
        <end position="297"/>
    </location>
</feature>
<feature type="region of interest" description="Disordered" evidence="1">
    <location>
        <begin position="402"/>
        <end position="440"/>
    </location>
</feature>
<dbReference type="eggNOG" id="KOG2362">
    <property type="taxonomic scope" value="Eukaryota"/>
</dbReference>
<name>E3RJ06_PYRTT</name>
<dbReference type="AlphaFoldDB" id="E3RJ06"/>
<gene>
    <name evidence="4" type="ORF">PTT_08077</name>
</gene>
<feature type="compositionally biased region" description="Basic residues" evidence="1">
    <location>
        <begin position="428"/>
        <end position="440"/>
    </location>
</feature>
<dbReference type="GO" id="GO:0030151">
    <property type="term" value="F:molybdenum ion binding"/>
    <property type="evidence" value="ECO:0007669"/>
    <property type="project" value="InterPro"/>
</dbReference>
<evidence type="ECO:0000259" key="3">
    <source>
        <dbReference type="PROSITE" id="PS51340"/>
    </source>
</evidence>
<dbReference type="SUPFAM" id="SSF141673">
    <property type="entry name" value="MOSC N-terminal domain-like"/>
    <property type="match status" value="1"/>
</dbReference>
<protein>
    <recommendedName>
        <fullName evidence="3">MOSC domain-containing protein</fullName>
    </recommendedName>
</protein>
<keyword evidence="2" id="KW-0472">Membrane</keyword>
<evidence type="ECO:0000256" key="1">
    <source>
        <dbReference type="SAM" id="MobiDB-lite"/>
    </source>
</evidence>
<accession>E3RJ06</accession>
<keyword evidence="2" id="KW-0812">Transmembrane</keyword>
<dbReference type="Pfam" id="PF03473">
    <property type="entry name" value="MOSC"/>
    <property type="match status" value="1"/>
</dbReference>
<dbReference type="OrthoDB" id="17255at2759"/>
<sequence length="440" mass="49436">MEDESGFDIDKVSPIWIVTALCIVPLGLYYMLNLLSPLMHLFTDMRISEIYVYPIKSLRTLPMKEAIATPHGFKHDRTFMLLQKTESGYKNMAVSRYPEMTQFLQTLDTTNSTISVTYLAYGDTSKETTIQVPLNPDTEPLDPIEITMYSSSTSAYIMPDNYNDWFTSHFGYPVLLIYLSTNRRRVLFQDMLPTEPPALSRIIKTYIPIPTAFLPSSLIPPSPPNITFADCAPYLLCSATSLSNVSARLPPGTKMDVSKFRPNLVVSGAAEPFEEDYWARVLVAGKTEIALKHNCVRSDPKSKPVPTLPNGHLINLPNEALLQIASHLQGTFKERTPHCDLISLVSTCKRFPPIIRKVLYTTPILDSAKVSSLLQILFRYPDLRSKFYSLTVVSNPIRGQKAVNLGTRSRPRTGPTPPLHLPSPHLAHGLRHKERRGHTP</sequence>
<dbReference type="InterPro" id="IPR005303">
    <property type="entry name" value="MOCOS_middle"/>
</dbReference>
<dbReference type="GO" id="GO:0030170">
    <property type="term" value="F:pyridoxal phosphate binding"/>
    <property type="evidence" value="ECO:0007669"/>
    <property type="project" value="InterPro"/>
</dbReference>
<dbReference type="STRING" id="861557.E3RJ06"/>